<evidence type="ECO:0000313" key="4">
    <source>
        <dbReference type="EMBL" id="MDY0874334.1"/>
    </source>
</evidence>
<feature type="DNA-binding region" description="H-T-H motif" evidence="2">
    <location>
        <begin position="47"/>
        <end position="66"/>
    </location>
</feature>
<sequence length="227" mass="24732">MNFKIKSIQILDGMMTGLRERQKAGRRRDILAAASQLFRKDGFADTSVEAIAALAEVGTGTVYNYFSSKGDLLMALVALDGEQARAKGQRYIARNHDDTLEAIFGLLSMYVDHALIHLTRELWRNAMATALTQADSPFGISYAENDRLMAAQVGELVTALKQSGKVRGDINAEAAGAALFIIVNGLFMQFVAQDKMAKSTLSARLRDQVTVFVGGLAASTLQQRKRA</sequence>
<protein>
    <submittedName>
        <fullName evidence="4">TetR/AcrR family transcriptional regulator</fullName>
    </submittedName>
</protein>
<reference evidence="4 5" key="1">
    <citation type="journal article" date="2013" name="Antonie Van Leeuwenhoek">
        <title>Dongia rigui sp. nov., isolated from freshwater of a large wetland in Korea.</title>
        <authorList>
            <person name="Baik K.S."/>
            <person name="Hwang Y.M."/>
            <person name="Choi J.S."/>
            <person name="Kwon J."/>
            <person name="Seong C.N."/>
        </authorList>
    </citation>
    <scope>NUCLEOTIDE SEQUENCE [LARGE SCALE GENOMIC DNA]</scope>
    <source>
        <strain evidence="4 5">04SU4-P</strain>
    </source>
</reference>
<evidence type="ECO:0000259" key="3">
    <source>
        <dbReference type="PROSITE" id="PS50977"/>
    </source>
</evidence>
<dbReference type="InterPro" id="IPR001647">
    <property type="entry name" value="HTH_TetR"/>
</dbReference>
<dbReference type="SUPFAM" id="SSF48498">
    <property type="entry name" value="Tetracyclin repressor-like, C-terminal domain"/>
    <property type="match status" value="1"/>
</dbReference>
<dbReference type="InterPro" id="IPR050109">
    <property type="entry name" value="HTH-type_TetR-like_transc_reg"/>
</dbReference>
<gene>
    <name evidence="4" type="ORF">SMD31_20510</name>
</gene>
<dbReference type="PRINTS" id="PR00455">
    <property type="entry name" value="HTHTETR"/>
</dbReference>
<dbReference type="PANTHER" id="PTHR30055">
    <property type="entry name" value="HTH-TYPE TRANSCRIPTIONAL REGULATOR RUTR"/>
    <property type="match status" value="1"/>
</dbReference>
<dbReference type="InterPro" id="IPR023772">
    <property type="entry name" value="DNA-bd_HTH_TetR-type_CS"/>
</dbReference>
<dbReference type="PROSITE" id="PS01081">
    <property type="entry name" value="HTH_TETR_1"/>
    <property type="match status" value="1"/>
</dbReference>
<dbReference type="EMBL" id="JAXCLX010000004">
    <property type="protein sequence ID" value="MDY0874334.1"/>
    <property type="molecule type" value="Genomic_DNA"/>
</dbReference>
<dbReference type="PROSITE" id="PS50977">
    <property type="entry name" value="HTH_TETR_2"/>
    <property type="match status" value="1"/>
</dbReference>
<evidence type="ECO:0000256" key="2">
    <source>
        <dbReference type="PROSITE-ProRule" id="PRU00335"/>
    </source>
</evidence>
<evidence type="ECO:0000313" key="5">
    <source>
        <dbReference type="Proteomes" id="UP001271769"/>
    </source>
</evidence>
<keyword evidence="1 2" id="KW-0238">DNA-binding</keyword>
<accession>A0ABU5E411</accession>
<organism evidence="4 5">
    <name type="scientific">Dongia rigui</name>
    <dbReference type="NCBI Taxonomy" id="940149"/>
    <lineage>
        <taxon>Bacteria</taxon>
        <taxon>Pseudomonadati</taxon>
        <taxon>Pseudomonadota</taxon>
        <taxon>Alphaproteobacteria</taxon>
        <taxon>Rhodospirillales</taxon>
        <taxon>Dongiaceae</taxon>
        <taxon>Dongia</taxon>
    </lineage>
</organism>
<dbReference type="PANTHER" id="PTHR30055:SF229">
    <property type="entry name" value="HTH-TYPE TRANSCRIPTIONAL REPRESSOR RV1474C"/>
    <property type="match status" value="1"/>
</dbReference>
<keyword evidence="5" id="KW-1185">Reference proteome</keyword>
<comment type="caution">
    <text evidence="4">The sequence shown here is derived from an EMBL/GenBank/DDBJ whole genome shotgun (WGS) entry which is preliminary data.</text>
</comment>
<evidence type="ECO:0000256" key="1">
    <source>
        <dbReference type="ARBA" id="ARBA00023125"/>
    </source>
</evidence>
<dbReference type="InterPro" id="IPR009057">
    <property type="entry name" value="Homeodomain-like_sf"/>
</dbReference>
<dbReference type="InterPro" id="IPR036271">
    <property type="entry name" value="Tet_transcr_reg_TetR-rel_C_sf"/>
</dbReference>
<dbReference type="Proteomes" id="UP001271769">
    <property type="component" value="Unassembled WGS sequence"/>
</dbReference>
<dbReference type="Pfam" id="PF00440">
    <property type="entry name" value="TetR_N"/>
    <property type="match status" value="1"/>
</dbReference>
<dbReference type="Gene3D" id="1.10.357.10">
    <property type="entry name" value="Tetracycline Repressor, domain 2"/>
    <property type="match status" value="1"/>
</dbReference>
<proteinExistence type="predicted"/>
<name>A0ABU5E411_9PROT</name>
<feature type="domain" description="HTH tetR-type" evidence="3">
    <location>
        <begin position="24"/>
        <end position="84"/>
    </location>
</feature>
<dbReference type="SUPFAM" id="SSF46689">
    <property type="entry name" value="Homeodomain-like"/>
    <property type="match status" value="1"/>
</dbReference>